<feature type="transmembrane region" description="Helical" evidence="5">
    <location>
        <begin position="127"/>
        <end position="147"/>
    </location>
</feature>
<organism evidence="7 8">
    <name type="scientific">Absidia repens</name>
    <dbReference type="NCBI Taxonomy" id="90262"/>
    <lineage>
        <taxon>Eukaryota</taxon>
        <taxon>Fungi</taxon>
        <taxon>Fungi incertae sedis</taxon>
        <taxon>Mucoromycota</taxon>
        <taxon>Mucoromycotina</taxon>
        <taxon>Mucoromycetes</taxon>
        <taxon>Mucorales</taxon>
        <taxon>Cunninghamellaceae</taxon>
        <taxon>Absidia</taxon>
    </lineage>
</organism>
<evidence type="ECO:0000313" key="7">
    <source>
        <dbReference type="EMBL" id="ORZ14096.1"/>
    </source>
</evidence>
<dbReference type="GO" id="GO:0016020">
    <property type="term" value="C:membrane"/>
    <property type="evidence" value="ECO:0007669"/>
    <property type="project" value="UniProtKB-SubCell"/>
</dbReference>
<evidence type="ECO:0000256" key="1">
    <source>
        <dbReference type="ARBA" id="ARBA00004141"/>
    </source>
</evidence>
<dbReference type="PANTHER" id="PTHR10783:SF46">
    <property type="entry name" value="PROTEIN ERD1 HOMOLOG 2"/>
    <property type="match status" value="1"/>
</dbReference>
<evidence type="ECO:0000256" key="3">
    <source>
        <dbReference type="ARBA" id="ARBA00022989"/>
    </source>
</evidence>
<feature type="domain" description="EXS" evidence="6">
    <location>
        <begin position="178"/>
        <end position="409"/>
    </location>
</feature>
<feature type="transmembrane region" description="Helical" evidence="5">
    <location>
        <begin position="56"/>
        <end position="77"/>
    </location>
</feature>
<dbReference type="Proteomes" id="UP000193560">
    <property type="component" value="Unassembled WGS sequence"/>
</dbReference>
<keyword evidence="3 5" id="KW-1133">Transmembrane helix</keyword>
<dbReference type="AlphaFoldDB" id="A0A1X2ICU2"/>
<dbReference type="STRING" id="90262.A0A1X2ICU2"/>
<protein>
    <submittedName>
        <fullName evidence="7">EXS family-domain-containing protein</fullName>
    </submittedName>
</protein>
<dbReference type="EMBL" id="MCGE01000015">
    <property type="protein sequence ID" value="ORZ14096.1"/>
    <property type="molecule type" value="Genomic_DNA"/>
</dbReference>
<feature type="transmembrane region" description="Helical" evidence="5">
    <location>
        <begin position="12"/>
        <end position="31"/>
    </location>
</feature>
<keyword evidence="4 5" id="KW-0472">Membrane</keyword>
<name>A0A1X2ICU2_9FUNG</name>
<evidence type="ECO:0000259" key="6">
    <source>
        <dbReference type="PROSITE" id="PS51380"/>
    </source>
</evidence>
<dbReference type="InterPro" id="IPR004342">
    <property type="entry name" value="EXS_C"/>
</dbReference>
<evidence type="ECO:0000256" key="5">
    <source>
        <dbReference type="SAM" id="Phobius"/>
    </source>
</evidence>
<comment type="subcellular location">
    <subcellularLocation>
        <location evidence="1">Membrane</location>
        <topology evidence="1">Multi-pass membrane protein</topology>
    </subcellularLocation>
</comment>
<sequence>MESSLIPGSYRPIILICIGLWGWGLNLFLLCRHRIDPSYLLQIHHPSSSSTNDKRVYQPIFTIAGILSIVVLFNLWFYLHFVQPEESSWLPLLAYLSAIALLFWPGKNFLFKERARFIRLCKRITSVNLFASVYFADIIFADLLTSFSNVLGDMFLTGCIVLSGKSNLDFMALETDTQNTYYRDVLVPLAISLPYCIRFRQCISEYIESGGETRRHLFNALKYATAFPVIILSALQKKVSSYLTETGSIPSTWWIDESNLFRLWMMAVFINSMYSFWWDISMDWNLLQVTYEAPAKHTIDHHHHHHHPQATPMVRFRRHLHFPSTAIYFLAMMADFVLRITWGLKFSSHIYIKKIEGSVFLVELLEVVRRWIWVIFRMESEWVKRSTLPTATTDSSSTSSPSPVMLNSIPLHQSDSDFRMDLLDRPKHSLLTPIHEEEDDSLSH</sequence>
<evidence type="ECO:0000256" key="4">
    <source>
        <dbReference type="ARBA" id="ARBA00023136"/>
    </source>
</evidence>
<dbReference type="Pfam" id="PF03124">
    <property type="entry name" value="EXS"/>
    <property type="match status" value="1"/>
</dbReference>
<keyword evidence="8" id="KW-1185">Reference proteome</keyword>
<evidence type="ECO:0000313" key="8">
    <source>
        <dbReference type="Proteomes" id="UP000193560"/>
    </source>
</evidence>
<reference evidence="7 8" key="1">
    <citation type="submission" date="2016-07" db="EMBL/GenBank/DDBJ databases">
        <title>Pervasive Adenine N6-methylation of Active Genes in Fungi.</title>
        <authorList>
            <consortium name="DOE Joint Genome Institute"/>
            <person name="Mondo S.J."/>
            <person name="Dannebaum R.O."/>
            <person name="Kuo R.C."/>
            <person name="Labutti K."/>
            <person name="Haridas S."/>
            <person name="Kuo A."/>
            <person name="Salamov A."/>
            <person name="Ahrendt S.R."/>
            <person name="Lipzen A."/>
            <person name="Sullivan W."/>
            <person name="Andreopoulos W.B."/>
            <person name="Clum A."/>
            <person name="Lindquist E."/>
            <person name="Daum C."/>
            <person name="Ramamoorthy G.K."/>
            <person name="Gryganskyi A."/>
            <person name="Culley D."/>
            <person name="Magnuson J.K."/>
            <person name="James T.Y."/>
            <person name="O'Malley M.A."/>
            <person name="Stajich J.E."/>
            <person name="Spatafora J.W."/>
            <person name="Visel A."/>
            <person name="Grigoriev I.V."/>
        </authorList>
    </citation>
    <scope>NUCLEOTIDE SEQUENCE [LARGE SCALE GENOMIC DNA]</scope>
    <source>
        <strain evidence="7 8">NRRL 1336</strain>
    </source>
</reference>
<dbReference type="PROSITE" id="PS51380">
    <property type="entry name" value="EXS"/>
    <property type="match status" value="1"/>
</dbReference>
<dbReference type="OrthoDB" id="2159384at2759"/>
<dbReference type="GO" id="GO:0005737">
    <property type="term" value="C:cytoplasm"/>
    <property type="evidence" value="ECO:0007669"/>
    <property type="project" value="TreeGrafter"/>
</dbReference>
<gene>
    <name evidence="7" type="ORF">BCR42DRAFT_418038</name>
</gene>
<comment type="caution">
    <text evidence="7">The sequence shown here is derived from an EMBL/GenBank/DDBJ whole genome shotgun (WGS) entry which is preliminary data.</text>
</comment>
<accession>A0A1X2ICU2</accession>
<keyword evidence="2 5" id="KW-0812">Transmembrane</keyword>
<dbReference type="PANTHER" id="PTHR10783">
    <property type="entry name" value="XENOTROPIC AND POLYTROPIC RETROVIRUS RECEPTOR 1-RELATED"/>
    <property type="match status" value="1"/>
</dbReference>
<evidence type="ECO:0000256" key="2">
    <source>
        <dbReference type="ARBA" id="ARBA00022692"/>
    </source>
</evidence>
<proteinExistence type="predicted"/>
<feature type="transmembrane region" description="Helical" evidence="5">
    <location>
        <begin position="89"/>
        <end position="106"/>
    </location>
</feature>